<sequence length="451" mass="50006">MDKTGSRRVTGMTSKAYLDLYDDVRESLYAHSAPLMNACRGEAYEALGKLGLREFAEEYSKDLGINVMRHKSPVDPYKLFACDVPGIGAYVYYVLNDMFYPNPGQESLPEGVIICSLKEAAEKMPGVVSRYYGRQTAYDDGSYALNMLFAQDGLFVYVPKGVKLERPVQLINLMYAGDDMLALSHNLIIIEDDAAVQLMVCDHAHGDPFYFANRITEVHVGRNAVYEHVKLESSKENICNVCTLLLSLSEGSDVVSDIITLRGGKTRNTVRAYINGPHANMSLNGLAVCDKSQCCDNTTYIEHAAGGSSSNQLFKYILDGSSRGNFYGLVKVDEGAQKTSALQTNRNLCLSPDAVMRTLPQLEIYADDVKCNHGATIGQMDEAALFYLRSRGISSQEARMLLMFAFVKDVLDNIRIPVLRERLEMLIEKRLRGKESDCSACGAGCHSNRIY</sequence>
<dbReference type="Proteomes" id="UP000823637">
    <property type="component" value="Unassembled WGS sequence"/>
</dbReference>
<evidence type="ECO:0000259" key="2">
    <source>
        <dbReference type="Pfam" id="PF01458"/>
    </source>
</evidence>
<name>A0A9D9EJ60_9BACT</name>
<dbReference type="InterPro" id="IPR037284">
    <property type="entry name" value="SUF_FeS_clus_asmbl_SufBD_sf"/>
</dbReference>
<evidence type="ECO:0000259" key="3">
    <source>
        <dbReference type="Pfam" id="PF19295"/>
    </source>
</evidence>
<comment type="caution">
    <text evidence="4">The sequence shown here is derived from an EMBL/GenBank/DDBJ whole genome shotgun (WGS) entry which is preliminary data.</text>
</comment>
<evidence type="ECO:0000256" key="1">
    <source>
        <dbReference type="ARBA" id="ARBA00043967"/>
    </source>
</evidence>
<evidence type="ECO:0000313" key="4">
    <source>
        <dbReference type="EMBL" id="MBO8446124.1"/>
    </source>
</evidence>
<reference evidence="4" key="1">
    <citation type="submission" date="2020-10" db="EMBL/GenBank/DDBJ databases">
        <authorList>
            <person name="Gilroy R."/>
        </authorList>
    </citation>
    <scope>NUCLEOTIDE SEQUENCE</scope>
    <source>
        <strain evidence="4">D3-1215</strain>
    </source>
</reference>
<dbReference type="AlphaFoldDB" id="A0A9D9EJ60"/>
<feature type="domain" description="SUF system FeS cluster assembly SufBD N-terminal" evidence="3">
    <location>
        <begin position="14"/>
        <end position="170"/>
    </location>
</feature>
<dbReference type="Pfam" id="PF19295">
    <property type="entry name" value="SufBD_N"/>
    <property type="match status" value="1"/>
</dbReference>
<reference evidence="4" key="2">
    <citation type="journal article" date="2021" name="PeerJ">
        <title>Extensive microbial diversity within the chicken gut microbiome revealed by metagenomics and culture.</title>
        <authorList>
            <person name="Gilroy R."/>
            <person name="Ravi A."/>
            <person name="Getino M."/>
            <person name="Pursley I."/>
            <person name="Horton D.L."/>
            <person name="Alikhan N.F."/>
            <person name="Baker D."/>
            <person name="Gharbi K."/>
            <person name="Hall N."/>
            <person name="Watson M."/>
            <person name="Adriaenssens E.M."/>
            <person name="Foster-Nyarko E."/>
            <person name="Jarju S."/>
            <person name="Secka A."/>
            <person name="Antonio M."/>
            <person name="Oren A."/>
            <person name="Chaudhuri R.R."/>
            <person name="La Ragione R."/>
            <person name="Hildebrand F."/>
            <person name="Pallen M.J."/>
        </authorList>
    </citation>
    <scope>NUCLEOTIDE SEQUENCE</scope>
    <source>
        <strain evidence="4">D3-1215</strain>
    </source>
</reference>
<proteinExistence type="inferred from homology"/>
<evidence type="ECO:0000313" key="5">
    <source>
        <dbReference type="Proteomes" id="UP000823637"/>
    </source>
</evidence>
<dbReference type="GO" id="GO:0016226">
    <property type="term" value="P:iron-sulfur cluster assembly"/>
    <property type="evidence" value="ECO:0007669"/>
    <property type="project" value="InterPro"/>
</dbReference>
<dbReference type="InterPro" id="IPR045595">
    <property type="entry name" value="SufBD_N"/>
</dbReference>
<gene>
    <name evidence="4" type="primary">sufD</name>
    <name evidence="4" type="ORF">IAC32_00025</name>
</gene>
<dbReference type="EMBL" id="JADIMR010000001">
    <property type="protein sequence ID" value="MBO8446124.1"/>
    <property type="molecule type" value="Genomic_DNA"/>
</dbReference>
<dbReference type="Pfam" id="PF01458">
    <property type="entry name" value="SUFBD_core"/>
    <property type="match status" value="1"/>
</dbReference>
<accession>A0A9D9EJ60</accession>
<dbReference type="PANTHER" id="PTHR43575:SF1">
    <property type="entry name" value="PROTEIN ABCI7, CHLOROPLASTIC"/>
    <property type="match status" value="1"/>
</dbReference>
<dbReference type="InterPro" id="IPR000825">
    <property type="entry name" value="SUF_FeS_clus_asmbl_SufBD_core"/>
</dbReference>
<dbReference type="InterPro" id="IPR055346">
    <property type="entry name" value="Fe-S_cluster_assembly_SufBD"/>
</dbReference>
<dbReference type="NCBIfam" id="TIGR01981">
    <property type="entry name" value="sufD"/>
    <property type="match status" value="1"/>
</dbReference>
<feature type="domain" description="SUF system FeS cluster assembly SufBD core" evidence="2">
    <location>
        <begin position="177"/>
        <end position="406"/>
    </location>
</feature>
<dbReference type="SUPFAM" id="SSF101960">
    <property type="entry name" value="Stabilizer of iron transporter SufD"/>
    <property type="match status" value="1"/>
</dbReference>
<organism evidence="4 5">
    <name type="scientific">Candidatus Enterocola intestinipullorum</name>
    <dbReference type="NCBI Taxonomy" id="2840783"/>
    <lineage>
        <taxon>Bacteria</taxon>
        <taxon>Pseudomonadati</taxon>
        <taxon>Bacteroidota</taxon>
        <taxon>Bacteroidia</taxon>
        <taxon>Bacteroidales</taxon>
        <taxon>Candidatus Enterocola</taxon>
    </lineage>
</organism>
<dbReference type="PANTHER" id="PTHR43575">
    <property type="entry name" value="PROTEIN ABCI7, CHLOROPLASTIC"/>
    <property type="match status" value="1"/>
</dbReference>
<dbReference type="InterPro" id="IPR011542">
    <property type="entry name" value="SUF_FeS_clus_asmbl_SufD"/>
</dbReference>
<comment type="similarity">
    <text evidence="1">Belongs to the iron-sulfur cluster assembly SufBD family.</text>
</comment>
<protein>
    <submittedName>
        <fullName evidence="4">Fe-S cluster assembly protein SufD</fullName>
    </submittedName>
</protein>